<dbReference type="STRING" id="596327.PORUE0001_0619"/>
<feature type="binding site" evidence="3">
    <location>
        <position position="78"/>
    </location>
    <ligand>
        <name>substrate</name>
    </ligand>
</feature>
<dbReference type="InterPro" id="IPR011004">
    <property type="entry name" value="Trimer_LpxA-like_sf"/>
</dbReference>
<keyword evidence="5" id="KW-0808">Transferase</keyword>
<dbReference type="Pfam" id="PF17836">
    <property type="entry name" value="PglD_N"/>
    <property type="match status" value="1"/>
</dbReference>
<proteinExistence type="inferred from homology"/>
<evidence type="ECO:0000256" key="3">
    <source>
        <dbReference type="PIRSR" id="PIRSR620019-2"/>
    </source>
</evidence>
<dbReference type="Gene3D" id="2.160.10.10">
    <property type="entry name" value="Hexapeptide repeat proteins"/>
    <property type="match status" value="1"/>
</dbReference>
<feature type="domain" description="PglD N-terminal" evidence="4">
    <location>
        <begin position="9"/>
        <end position="88"/>
    </location>
</feature>
<sequence>MKDRETMKDIVIIGAGGLGREILGLIQSVNKEEPRWRVKGFYDDGAECGKLIHGLPILGKVEDLNAQQESLDVAIAIGDSSTRRKVYDGLNKQHLSFPALISPDATILDERSVSIGEGVLCCAGTILTCDITIGAFTLLNLCCTVGHDAVIEPFCSFMPSVNISGETHIGAEVYMGTSSSIINRISIGKNTTIGAGAVVTKDIPADCVVVGCPARPIKFKS</sequence>
<evidence type="ECO:0000256" key="1">
    <source>
        <dbReference type="ARBA" id="ARBA00007274"/>
    </source>
</evidence>
<evidence type="ECO:0000256" key="2">
    <source>
        <dbReference type="PIRSR" id="PIRSR620019-1"/>
    </source>
</evidence>
<dbReference type="PANTHER" id="PTHR43300:SF7">
    <property type="entry name" value="UDP-N-ACETYLBACILLOSAMINE N-ACETYLTRANSFERASE"/>
    <property type="match status" value="1"/>
</dbReference>
<evidence type="ECO:0000259" key="4">
    <source>
        <dbReference type="Pfam" id="PF17836"/>
    </source>
</evidence>
<dbReference type="GO" id="GO:0016746">
    <property type="term" value="F:acyltransferase activity"/>
    <property type="evidence" value="ECO:0007669"/>
    <property type="project" value="UniProtKB-KW"/>
</dbReference>
<feature type="active site" description="Proton acceptor" evidence="2">
    <location>
        <position position="147"/>
    </location>
</feature>
<keyword evidence="5" id="KW-0012">Acyltransferase</keyword>
<dbReference type="Gene3D" id="3.40.50.20">
    <property type="match status" value="1"/>
</dbReference>
<comment type="caution">
    <text evidence="5">The sequence shown here is derived from an EMBL/GenBank/DDBJ whole genome shotgun (WGS) entry which is preliminary data.</text>
</comment>
<keyword evidence="6" id="KW-1185">Reference proteome</keyword>
<gene>
    <name evidence="5" type="ORF">PORUE0001_0619</name>
</gene>
<dbReference type="CDD" id="cd03360">
    <property type="entry name" value="LbH_AT_putative"/>
    <property type="match status" value="1"/>
</dbReference>
<dbReference type="InterPro" id="IPR020019">
    <property type="entry name" value="AcTrfase_PglD-like"/>
</dbReference>
<organism evidence="5 6">
    <name type="scientific">Porphyromonas uenonis 60-3</name>
    <dbReference type="NCBI Taxonomy" id="596327"/>
    <lineage>
        <taxon>Bacteria</taxon>
        <taxon>Pseudomonadati</taxon>
        <taxon>Bacteroidota</taxon>
        <taxon>Bacteroidia</taxon>
        <taxon>Bacteroidales</taxon>
        <taxon>Porphyromonadaceae</taxon>
        <taxon>Porphyromonas</taxon>
    </lineage>
</organism>
<dbReference type="SUPFAM" id="SSF51161">
    <property type="entry name" value="Trimeric LpxA-like enzymes"/>
    <property type="match status" value="1"/>
</dbReference>
<dbReference type="InterPro" id="IPR050179">
    <property type="entry name" value="Trans_hexapeptide_repeat"/>
</dbReference>
<evidence type="ECO:0000313" key="5">
    <source>
        <dbReference type="EMBL" id="EEK16920.1"/>
    </source>
</evidence>
<name>C2MBE2_9PORP</name>
<accession>C2MBE2</accession>
<dbReference type="EMBL" id="ACLR01000123">
    <property type="protein sequence ID" value="EEK16920.1"/>
    <property type="molecule type" value="Genomic_DNA"/>
</dbReference>
<feature type="site" description="Increases basicity of active site His" evidence="2">
    <location>
        <position position="148"/>
    </location>
</feature>
<dbReference type="AlphaFoldDB" id="C2MBE2"/>
<dbReference type="NCBIfam" id="TIGR03570">
    <property type="entry name" value="NeuD_NnaD"/>
    <property type="match status" value="1"/>
</dbReference>
<dbReference type="InterPro" id="IPR041561">
    <property type="entry name" value="PglD_N"/>
</dbReference>
<comment type="similarity">
    <text evidence="1">Belongs to the transferase hexapeptide repeat family.</text>
</comment>
<protein>
    <submittedName>
        <fullName evidence="5">Sugar O-acyltransferase, sialic acid O-acetyltransferase NeuD family</fullName>
    </submittedName>
</protein>
<evidence type="ECO:0000313" key="6">
    <source>
        <dbReference type="Proteomes" id="UP000003303"/>
    </source>
</evidence>
<dbReference type="PANTHER" id="PTHR43300">
    <property type="entry name" value="ACETYLTRANSFERASE"/>
    <property type="match status" value="1"/>
</dbReference>
<reference evidence="5 6" key="1">
    <citation type="submission" date="2009-04" db="EMBL/GenBank/DDBJ databases">
        <authorList>
            <person name="Sebastian Y."/>
            <person name="Madupu R."/>
            <person name="Durkin A.S."/>
            <person name="Torralba M."/>
            <person name="Methe B."/>
            <person name="Sutton G.G."/>
            <person name="Strausberg R.L."/>
            <person name="Nelson K.E."/>
        </authorList>
    </citation>
    <scope>NUCLEOTIDE SEQUENCE [LARGE SCALE GENOMIC DNA]</scope>
    <source>
        <strain evidence="5 6">60-3</strain>
    </source>
</reference>
<dbReference type="Proteomes" id="UP000003303">
    <property type="component" value="Unassembled WGS sequence"/>
</dbReference>
<dbReference type="eggNOG" id="COG0110">
    <property type="taxonomic scope" value="Bacteria"/>
</dbReference>